<dbReference type="SUPFAM" id="SSF53254">
    <property type="entry name" value="Phosphoglycerate mutase-like"/>
    <property type="match status" value="1"/>
</dbReference>
<dbReference type="Pfam" id="PF00300">
    <property type="entry name" value="His_Phos_1"/>
    <property type="match status" value="1"/>
</dbReference>
<evidence type="ECO:0000313" key="2">
    <source>
        <dbReference type="Proteomes" id="UP000199355"/>
    </source>
</evidence>
<dbReference type="SMART" id="SM00855">
    <property type="entry name" value="PGAM"/>
    <property type="match status" value="1"/>
</dbReference>
<name>A0A1G7MLU4_9BACT</name>
<dbReference type="InterPro" id="IPR050275">
    <property type="entry name" value="PGM_Phosphatase"/>
</dbReference>
<gene>
    <name evidence="1" type="ORF">SAMN05192586_10934</name>
</gene>
<dbReference type="InterPro" id="IPR029033">
    <property type="entry name" value="His_PPase_superfam"/>
</dbReference>
<dbReference type="CDD" id="cd07067">
    <property type="entry name" value="HP_PGM_like"/>
    <property type="match status" value="1"/>
</dbReference>
<dbReference type="EMBL" id="FNBX01000009">
    <property type="protein sequence ID" value="SDF62050.1"/>
    <property type="molecule type" value="Genomic_DNA"/>
</dbReference>
<dbReference type="PIRSF" id="PIRSF000709">
    <property type="entry name" value="6PFK_2-Ptase"/>
    <property type="match status" value="1"/>
</dbReference>
<evidence type="ECO:0000313" key="1">
    <source>
        <dbReference type="EMBL" id="SDF62050.1"/>
    </source>
</evidence>
<dbReference type="AlphaFoldDB" id="A0A1G7MLU4"/>
<dbReference type="Proteomes" id="UP000199355">
    <property type="component" value="Unassembled WGS sequence"/>
</dbReference>
<sequence length="198" mass="21490">MSASGAGGVWLARHGALPPNPERRMVGARDIPLSPLGRAQAAALGRELPPALARSLRAVICSDLRRCRESAALLMAAAVWPAGPPPLHPEPDLREICLGAWEGLTQAEIAARFPGAWEARGARMAGYAPPDGESFAQVQARALRALRRWRKRCPEGPLLLVSHAGVIRCLLAHYLALPLGELMRIPQHYACRVFLPEW</sequence>
<reference evidence="2" key="1">
    <citation type="submission" date="2016-10" db="EMBL/GenBank/DDBJ databases">
        <authorList>
            <person name="Varghese N."/>
            <person name="Submissions S."/>
        </authorList>
    </citation>
    <scope>NUCLEOTIDE SEQUENCE [LARGE SCALE GENOMIC DNA]</scope>
    <source>
        <strain evidence="2">KHC7</strain>
    </source>
</reference>
<dbReference type="PANTHER" id="PTHR48100:SF62">
    <property type="entry name" value="GLUCOSYL-3-PHOSPHOGLYCERATE PHOSPHATASE"/>
    <property type="match status" value="1"/>
</dbReference>
<dbReference type="PANTHER" id="PTHR48100">
    <property type="entry name" value="BROAD-SPECIFICITY PHOSPHATASE YOR283W-RELATED"/>
    <property type="match status" value="1"/>
</dbReference>
<dbReference type="RefSeq" id="WP_092153637.1">
    <property type="nucleotide sequence ID" value="NZ_FNBX01000009.1"/>
</dbReference>
<organism evidence="1 2">
    <name type="scientific">Desulfovibrio legallii</name>
    <dbReference type="NCBI Taxonomy" id="571438"/>
    <lineage>
        <taxon>Bacteria</taxon>
        <taxon>Pseudomonadati</taxon>
        <taxon>Thermodesulfobacteriota</taxon>
        <taxon>Desulfovibrionia</taxon>
        <taxon>Desulfovibrionales</taxon>
        <taxon>Desulfovibrionaceae</taxon>
        <taxon>Desulfovibrio</taxon>
    </lineage>
</organism>
<keyword evidence="2" id="KW-1185">Reference proteome</keyword>
<proteinExistence type="predicted"/>
<dbReference type="InterPro" id="IPR013078">
    <property type="entry name" value="His_Pase_superF_clade-1"/>
</dbReference>
<protein>
    <submittedName>
        <fullName evidence="1">Probable phosphoglycerate mutase</fullName>
    </submittedName>
</protein>
<dbReference type="GO" id="GO:0016791">
    <property type="term" value="F:phosphatase activity"/>
    <property type="evidence" value="ECO:0007669"/>
    <property type="project" value="TreeGrafter"/>
</dbReference>
<dbReference type="STRING" id="571438.SAMN05192586_10934"/>
<accession>A0A1G7MLU4</accession>
<dbReference type="OrthoDB" id="9781415at2"/>
<dbReference type="Gene3D" id="3.40.50.1240">
    <property type="entry name" value="Phosphoglycerate mutase-like"/>
    <property type="match status" value="1"/>
</dbReference>
<dbReference type="GO" id="GO:0005737">
    <property type="term" value="C:cytoplasm"/>
    <property type="evidence" value="ECO:0007669"/>
    <property type="project" value="TreeGrafter"/>
</dbReference>